<dbReference type="Proteomes" id="UP000050413">
    <property type="component" value="Unassembled WGS sequence"/>
</dbReference>
<keyword evidence="2 4" id="KW-0238">DNA-binding</keyword>
<dbReference type="EMBL" id="LJSG01000011">
    <property type="protein sequence ID" value="KPP92732.1"/>
    <property type="molecule type" value="Genomic_DNA"/>
</dbReference>
<dbReference type="InterPro" id="IPR001647">
    <property type="entry name" value="HTH_TetR"/>
</dbReference>
<evidence type="ECO:0000313" key="7">
    <source>
        <dbReference type="EMBL" id="KPP92732.1"/>
    </source>
</evidence>
<dbReference type="PRINTS" id="PR00455">
    <property type="entry name" value="HTHTETR"/>
</dbReference>
<proteinExistence type="predicted"/>
<keyword evidence="1" id="KW-0805">Transcription regulation</keyword>
<feature type="DNA-binding region" description="H-T-H motif" evidence="4">
    <location>
        <begin position="34"/>
        <end position="53"/>
    </location>
</feature>
<dbReference type="PROSITE" id="PS01081">
    <property type="entry name" value="HTH_TETR_1"/>
    <property type="match status" value="1"/>
</dbReference>
<dbReference type="InterPro" id="IPR009057">
    <property type="entry name" value="Homeodomain-like_sf"/>
</dbReference>
<evidence type="ECO:0000256" key="4">
    <source>
        <dbReference type="PROSITE-ProRule" id="PRU00335"/>
    </source>
</evidence>
<organism evidence="7 8">
    <name type="scientific">Roseibaca calidilacus</name>
    <dbReference type="NCBI Taxonomy" id="1666912"/>
    <lineage>
        <taxon>Bacteria</taxon>
        <taxon>Pseudomonadati</taxon>
        <taxon>Pseudomonadota</taxon>
        <taxon>Alphaproteobacteria</taxon>
        <taxon>Rhodobacterales</taxon>
        <taxon>Paracoccaceae</taxon>
        <taxon>Roseinatronobacter</taxon>
    </lineage>
</organism>
<evidence type="ECO:0000313" key="8">
    <source>
        <dbReference type="Proteomes" id="UP000050413"/>
    </source>
</evidence>
<dbReference type="InterPro" id="IPR039536">
    <property type="entry name" value="TetR_C_Proteobacteria"/>
</dbReference>
<comment type="caution">
    <text evidence="7">The sequence shown here is derived from an EMBL/GenBank/DDBJ whole genome shotgun (WGS) entry which is preliminary data.</text>
</comment>
<dbReference type="FunFam" id="1.10.10.60:FF:000141">
    <property type="entry name" value="TetR family transcriptional regulator"/>
    <property type="match status" value="1"/>
</dbReference>
<dbReference type="GO" id="GO:0000976">
    <property type="term" value="F:transcription cis-regulatory region binding"/>
    <property type="evidence" value="ECO:0007669"/>
    <property type="project" value="TreeGrafter"/>
</dbReference>
<keyword evidence="3" id="KW-0804">Transcription</keyword>
<protein>
    <submittedName>
        <fullName evidence="7">TetR family transcriptional regulator</fullName>
    </submittedName>
    <submittedName>
        <fullName evidence="6">Transcriptional regulator, TetR family</fullName>
    </submittedName>
</protein>
<reference evidence="7 8" key="1">
    <citation type="submission" date="2015-09" db="EMBL/GenBank/DDBJ databases">
        <title>Identification and resolution of microdiversity through metagenomic sequencing of parallel consortia.</title>
        <authorList>
            <person name="Nelson W.C."/>
            <person name="Romine M.F."/>
            <person name="Lindemann S.R."/>
        </authorList>
    </citation>
    <scope>NUCLEOTIDE SEQUENCE [LARGE SCALE GENOMIC DNA]</scope>
    <source>
        <strain evidence="7">HL-91</strain>
    </source>
</reference>
<dbReference type="InterPro" id="IPR036271">
    <property type="entry name" value="Tet_transcr_reg_TetR-rel_C_sf"/>
</dbReference>
<dbReference type="AlphaFoldDB" id="A0A0P7WPF5"/>
<evidence type="ECO:0000259" key="5">
    <source>
        <dbReference type="PROSITE" id="PS50977"/>
    </source>
</evidence>
<dbReference type="Pfam" id="PF14246">
    <property type="entry name" value="TetR_C_7"/>
    <property type="match status" value="1"/>
</dbReference>
<gene>
    <name evidence="6" type="ORF">Ga0058931_0902</name>
    <name evidence="7" type="ORF">HLUCCA05_10075</name>
</gene>
<dbReference type="STRING" id="1666912.Ga0058931_0902"/>
<dbReference type="Gene3D" id="1.10.10.60">
    <property type="entry name" value="Homeodomain-like"/>
    <property type="match status" value="1"/>
</dbReference>
<sequence>MTTAEISIPQGRKVQQVLDGARAVFVAHGYERASMDEIARTASVSKATVYSYFADKRELFTAMYRAEMLRLADSAVELNDTHLSPEHALHEAGRRMLDYLTSDFALAMYRICVAETPRFPEIGRAFYEGGPELGRACFGAYLRAATERGVLRVDDIDLAADQFFQLCQTTICDRMICGVQYTFTEAEIEHVLAGAVATFMARYGV</sequence>
<evidence type="ECO:0000256" key="2">
    <source>
        <dbReference type="ARBA" id="ARBA00023125"/>
    </source>
</evidence>
<dbReference type="RefSeq" id="WP_072245261.1">
    <property type="nucleotide sequence ID" value="NZ_FBYC01000004.1"/>
</dbReference>
<evidence type="ECO:0000256" key="1">
    <source>
        <dbReference type="ARBA" id="ARBA00023015"/>
    </source>
</evidence>
<dbReference type="GO" id="GO:0003700">
    <property type="term" value="F:DNA-binding transcription factor activity"/>
    <property type="evidence" value="ECO:0007669"/>
    <property type="project" value="TreeGrafter"/>
</dbReference>
<dbReference type="InterPro" id="IPR023772">
    <property type="entry name" value="DNA-bd_HTH_TetR-type_CS"/>
</dbReference>
<feature type="domain" description="HTH tetR-type" evidence="5">
    <location>
        <begin position="11"/>
        <end position="71"/>
    </location>
</feature>
<dbReference type="EMBL" id="FBYC01000004">
    <property type="protein sequence ID" value="CUX80195.1"/>
    <property type="molecule type" value="Genomic_DNA"/>
</dbReference>
<accession>A0A0P7WPF5</accession>
<dbReference type="PROSITE" id="PS50977">
    <property type="entry name" value="HTH_TETR_2"/>
    <property type="match status" value="1"/>
</dbReference>
<dbReference type="PATRIC" id="fig|1666912.4.peg.2196"/>
<dbReference type="SUPFAM" id="SSF46689">
    <property type="entry name" value="Homeodomain-like"/>
    <property type="match status" value="1"/>
</dbReference>
<reference evidence="6 9" key="2">
    <citation type="submission" date="2016-01" db="EMBL/GenBank/DDBJ databases">
        <authorList>
            <person name="Varghese N."/>
        </authorList>
    </citation>
    <scope>NUCLEOTIDE SEQUENCE [LARGE SCALE GENOMIC DNA]</scope>
    <source>
        <strain evidence="6 9">HL-91</strain>
    </source>
</reference>
<dbReference type="PANTHER" id="PTHR30055:SF146">
    <property type="entry name" value="HTH-TYPE TRANSCRIPTIONAL DUAL REGULATOR CECR"/>
    <property type="match status" value="1"/>
</dbReference>
<name>A0A0P7WPF5_9RHOB</name>
<dbReference type="SUPFAM" id="SSF48498">
    <property type="entry name" value="Tetracyclin repressor-like, C-terminal domain"/>
    <property type="match status" value="1"/>
</dbReference>
<dbReference type="PANTHER" id="PTHR30055">
    <property type="entry name" value="HTH-TYPE TRANSCRIPTIONAL REGULATOR RUTR"/>
    <property type="match status" value="1"/>
</dbReference>
<evidence type="ECO:0000256" key="3">
    <source>
        <dbReference type="ARBA" id="ARBA00023163"/>
    </source>
</evidence>
<dbReference type="Proteomes" id="UP000182045">
    <property type="component" value="Unassembled WGS sequence"/>
</dbReference>
<dbReference type="Gene3D" id="1.10.357.10">
    <property type="entry name" value="Tetracycline Repressor, domain 2"/>
    <property type="match status" value="1"/>
</dbReference>
<dbReference type="Pfam" id="PF00440">
    <property type="entry name" value="TetR_N"/>
    <property type="match status" value="1"/>
</dbReference>
<keyword evidence="9" id="KW-1185">Reference proteome</keyword>
<evidence type="ECO:0000313" key="6">
    <source>
        <dbReference type="EMBL" id="CUX80195.1"/>
    </source>
</evidence>
<evidence type="ECO:0000313" key="9">
    <source>
        <dbReference type="Proteomes" id="UP000182045"/>
    </source>
</evidence>
<dbReference type="InterPro" id="IPR050109">
    <property type="entry name" value="HTH-type_TetR-like_transc_reg"/>
</dbReference>
<dbReference type="OrthoDB" id="9816431at2"/>